<evidence type="ECO:0000256" key="1">
    <source>
        <dbReference type="SAM" id="MobiDB-lite"/>
    </source>
</evidence>
<accession>A0ABD3AT35</accession>
<dbReference type="Pfam" id="PF14365">
    <property type="entry name" value="Neprosin_AP"/>
    <property type="match status" value="1"/>
</dbReference>
<organism evidence="3 4">
    <name type="scientific">Cinchona calisaya</name>
    <dbReference type="NCBI Taxonomy" id="153742"/>
    <lineage>
        <taxon>Eukaryota</taxon>
        <taxon>Viridiplantae</taxon>
        <taxon>Streptophyta</taxon>
        <taxon>Embryophyta</taxon>
        <taxon>Tracheophyta</taxon>
        <taxon>Spermatophyta</taxon>
        <taxon>Magnoliopsida</taxon>
        <taxon>eudicotyledons</taxon>
        <taxon>Gunneridae</taxon>
        <taxon>Pentapetalae</taxon>
        <taxon>asterids</taxon>
        <taxon>lamiids</taxon>
        <taxon>Gentianales</taxon>
        <taxon>Rubiaceae</taxon>
        <taxon>Cinchonoideae</taxon>
        <taxon>Cinchoneae</taxon>
        <taxon>Cinchona</taxon>
    </lineage>
</organism>
<gene>
    <name evidence="3" type="ORF">ACH5RR_002623</name>
</gene>
<evidence type="ECO:0000313" key="3">
    <source>
        <dbReference type="EMBL" id="KAL3534162.1"/>
    </source>
</evidence>
<proteinExistence type="predicted"/>
<reference evidence="3 4" key="1">
    <citation type="submission" date="2024-11" db="EMBL/GenBank/DDBJ databases">
        <title>A near-complete genome assembly of Cinchona calisaya.</title>
        <authorList>
            <person name="Lian D.C."/>
            <person name="Zhao X.W."/>
            <person name="Wei L."/>
        </authorList>
    </citation>
    <scope>NUCLEOTIDE SEQUENCE [LARGE SCALE GENOMIC DNA]</scope>
    <source>
        <tissue evidence="3">Nenye</tissue>
    </source>
</reference>
<evidence type="ECO:0000259" key="2">
    <source>
        <dbReference type="Pfam" id="PF14365"/>
    </source>
</evidence>
<dbReference type="Proteomes" id="UP001630127">
    <property type="component" value="Unassembled WGS sequence"/>
</dbReference>
<dbReference type="AlphaFoldDB" id="A0ABD3AT35"/>
<dbReference type="PANTHER" id="PTHR31589">
    <property type="entry name" value="PROTEIN, PUTATIVE (DUF239)-RELATED-RELATED"/>
    <property type="match status" value="1"/>
</dbReference>
<dbReference type="PANTHER" id="PTHR31589:SF111">
    <property type="entry name" value="NEPROSIN DOMAIN-CONTAINING PROTEIN"/>
    <property type="match status" value="1"/>
</dbReference>
<feature type="compositionally biased region" description="Basic and acidic residues" evidence="1">
    <location>
        <begin position="12"/>
        <end position="26"/>
    </location>
</feature>
<dbReference type="EMBL" id="JBJUIK010000002">
    <property type="protein sequence ID" value="KAL3534162.1"/>
    <property type="molecule type" value="Genomic_DNA"/>
</dbReference>
<comment type="caution">
    <text evidence="3">The sequence shown here is derived from an EMBL/GenBank/DDBJ whole genome shotgun (WGS) entry which is preliminary data.</text>
</comment>
<dbReference type="InterPro" id="IPR053168">
    <property type="entry name" value="Glutamic_endopeptidase"/>
</dbReference>
<evidence type="ECO:0000313" key="4">
    <source>
        <dbReference type="Proteomes" id="UP001630127"/>
    </source>
</evidence>
<name>A0ABD3AT35_9GENT</name>
<sequence>MTPTFDPTTQTKTEKETSDAPKKGKEDLYITATQIWQKSGSCPEGTVPIRRNSRKSERKAIPVDNFARRKPSAFSHQSEENKNLNLLQTNHSLAVLLTEGYAYYGAKGDIQVWNPPVERIDEYSTSQVALKIGPRNQYEAVEAGCGKSRCLWG</sequence>
<dbReference type="InterPro" id="IPR025521">
    <property type="entry name" value="Neprosin_propep"/>
</dbReference>
<feature type="region of interest" description="Disordered" evidence="1">
    <location>
        <begin position="1"/>
        <end position="26"/>
    </location>
</feature>
<feature type="domain" description="Neprosin activation peptide" evidence="2">
    <location>
        <begin position="9"/>
        <end position="95"/>
    </location>
</feature>
<protein>
    <recommendedName>
        <fullName evidence="2">Neprosin activation peptide domain-containing protein</fullName>
    </recommendedName>
</protein>
<keyword evidence="4" id="KW-1185">Reference proteome</keyword>
<feature type="region of interest" description="Disordered" evidence="1">
    <location>
        <begin position="40"/>
        <end position="60"/>
    </location>
</feature>
<feature type="compositionally biased region" description="Low complexity" evidence="1">
    <location>
        <begin position="1"/>
        <end position="11"/>
    </location>
</feature>